<evidence type="ECO:0000256" key="2">
    <source>
        <dbReference type="SAM" id="SignalP"/>
    </source>
</evidence>
<feature type="compositionally biased region" description="Polar residues" evidence="1">
    <location>
        <begin position="177"/>
        <end position="199"/>
    </location>
</feature>
<dbReference type="EMBL" id="JAIWYP010000003">
    <property type="protein sequence ID" value="KAH3852854.1"/>
    <property type="molecule type" value="Genomic_DNA"/>
</dbReference>
<feature type="compositionally biased region" description="Gly residues" evidence="1">
    <location>
        <begin position="269"/>
        <end position="286"/>
    </location>
</feature>
<reference evidence="3" key="1">
    <citation type="journal article" date="2019" name="bioRxiv">
        <title>The Genome of the Zebra Mussel, Dreissena polymorpha: A Resource for Invasive Species Research.</title>
        <authorList>
            <person name="McCartney M.A."/>
            <person name="Auch B."/>
            <person name="Kono T."/>
            <person name="Mallez S."/>
            <person name="Zhang Y."/>
            <person name="Obille A."/>
            <person name="Becker A."/>
            <person name="Abrahante J.E."/>
            <person name="Garbe J."/>
            <person name="Badalamenti J.P."/>
            <person name="Herman A."/>
            <person name="Mangelson H."/>
            <person name="Liachko I."/>
            <person name="Sullivan S."/>
            <person name="Sone E.D."/>
            <person name="Koren S."/>
            <person name="Silverstein K.A.T."/>
            <person name="Beckman K.B."/>
            <person name="Gohl D.M."/>
        </authorList>
    </citation>
    <scope>NUCLEOTIDE SEQUENCE</scope>
    <source>
        <strain evidence="3">Duluth1</strain>
        <tissue evidence="3">Whole animal</tissue>
    </source>
</reference>
<organism evidence="3 4">
    <name type="scientific">Dreissena polymorpha</name>
    <name type="common">Zebra mussel</name>
    <name type="synonym">Mytilus polymorpha</name>
    <dbReference type="NCBI Taxonomy" id="45954"/>
    <lineage>
        <taxon>Eukaryota</taxon>
        <taxon>Metazoa</taxon>
        <taxon>Spiralia</taxon>
        <taxon>Lophotrochozoa</taxon>
        <taxon>Mollusca</taxon>
        <taxon>Bivalvia</taxon>
        <taxon>Autobranchia</taxon>
        <taxon>Heteroconchia</taxon>
        <taxon>Euheterodonta</taxon>
        <taxon>Imparidentia</taxon>
        <taxon>Neoheterodontei</taxon>
        <taxon>Myida</taxon>
        <taxon>Dreissenoidea</taxon>
        <taxon>Dreissenidae</taxon>
        <taxon>Dreissena</taxon>
    </lineage>
</organism>
<gene>
    <name evidence="3" type="ORF">DPMN_095375</name>
</gene>
<name>A0A9D4R2T3_DREPO</name>
<protein>
    <submittedName>
        <fullName evidence="3">Uncharacterized protein</fullName>
    </submittedName>
</protein>
<feature type="compositionally biased region" description="Gly residues" evidence="1">
    <location>
        <begin position="328"/>
        <end position="343"/>
    </location>
</feature>
<keyword evidence="2" id="KW-0732">Signal</keyword>
<feature type="region of interest" description="Disordered" evidence="1">
    <location>
        <begin position="230"/>
        <end position="369"/>
    </location>
</feature>
<feature type="compositionally biased region" description="Gly residues" evidence="1">
    <location>
        <begin position="297"/>
        <end position="307"/>
    </location>
</feature>
<comment type="caution">
    <text evidence="3">The sequence shown here is derived from an EMBL/GenBank/DDBJ whole genome shotgun (WGS) entry which is preliminary data.</text>
</comment>
<proteinExistence type="predicted"/>
<feature type="compositionally biased region" description="Low complexity" evidence="1">
    <location>
        <begin position="287"/>
        <end position="296"/>
    </location>
</feature>
<evidence type="ECO:0000313" key="4">
    <source>
        <dbReference type="Proteomes" id="UP000828390"/>
    </source>
</evidence>
<evidence type="ECO:0000256" key="1">
    <source>
        <dbReference type="SAM" id="MobiDB-lite"/>
    </source>
</evidence>
<evidence type="ECO:0000313" key="3">
    <source>
        <dbReference type="EMBL" id="KAH3852854.1"/>
    </source>
</evidence>
<feature type="chain" id="PRO_5038823651" evidence="2">
    <location>
        <begin position="17"/>
        <end position="369"/>
    </location>
</feature>
<accession>A0A9D4R2T3</accession>
<reference evidence="3" key="2">
    <citation type="submission" date="2020-11" db="EMBL/GenBank/DDBJ databases">
        <authorList>
            <person name="McCartney M.A."/>
            <person name="Auch B."/>
            <person name="Kono T."/>
            <person name="Mallez S."/>
            <person name="Becker A."/>
            <person name="Gohl D.M."/>
            <person name="Silverstein K.A.T."/>
            <person name="Koren S."/>
            <person name="Bechman K.B."/>
            <person name="Herman A."/>
            <person name="Abrahante J.E."/>
            <person name="Garbe J."/>
        </authorList>
    </citation>
    <scope>NUCLEOTIDE SEQUENCE</scope>
    <source>
        <strain evidence="3">Duluth1</strain>
        <tissue evidence="3">Whole animal</tissue>
    </source>
</reference>
<feature type="compositionally biased region" description="Low complexity" evidence="1">
    <location>
        <begin position="237"/>
        <end position="251"/>
    </location>
</feature>
<feature type="signal peptide" evidence="2">
    <location>
        <begin position="1"/>
        <end position="16"/>
    </location>
</feature>
<keyword evidence="4" id="KW-1185">Reference proteome</keyword>
<dbReference type="AlphaFoldDB" id="A0A9D4R2T3"/>
<sequence length="369" mass="36861">MNNNVFFSLFVSAVRATDIDDDDEILTVGMRNRRAVVSTLNYKGCGSWTDWISRSTPTGSSPNEHEQLSNEDLNVLCPSTGGNTVKDFRCRDEKGEAIHDIINDTDVSRLYMFTCSNMYATCFMLNVSNSKDHCPDFALRIFCDCPPTTSTISRTGSGSVTASAIGGSGISGGPVTKSDTVGNVTGSGSVPNNGASRSVTWTGTGLLTGRGTGGIGASGGLVTGSYTSGSGTGDGSATGSITSASGTSASGTRGGSLTRNGTDGIGTVASGGSGTGSSLGGSGSMTGVGSASISGTSGSGTGNGVGSKTGNDTGESGFETNNGSESSTGGGNGKGSGIGGYTSGIGSESQVNNQERNRIQHKSYTINLN</sequence>
<dbReference type="Proteomes" id="UP000828390">
    <property type="component" value="Unassembled WGS sequence"/>
</dbReference>
<feature type="region of interest" description="Disordered" evidence="1">
    <location>
        <begin position="167"/>
        <end position="203"/>
    </location>
</feature>